<dbReference type="EMBL" id="JACBZF010000002">
    <property type="protein sequence ID" value="NYH94819.1"/>
    <property type="molecule type" value="Genomic_DNA"/>
</dbReference>
<dbReference type="PROSITE" id="PS51819">
    <property type="entry name" value="VOC"/>
    <property type="match status" value="1"/>
</dbReference>
<evidence type="ECO:0000313" key="3">
    <source>
        <dbReference type="EMBL" id="NYH94819.1"/>
    </source>
</evidence>
<dbReference type="AlphaFoldDB" id="A0A7Z0BT45"/>
<dbReference type="RefSeq" id="WP_179406766.1">
    <property type="nucleotide sequence ID" value="NZ_BMGF01000006.1"/>
</dbReference>
<dbReference type="Gene3D" id="3.10.180.10">
    <property type="entry name" value="2,3-Dihydroxybiphenyl 1,2-Dioxygenase, domain 1"/>
    <property type="match status" value="1"/>
</dbReference>
<dbReference type="InterPro" id="IPR037523">
    <property type="entry name" value="VOC_core"/>
</dbReference>
<dbReference type="GO" id="GO:0051213">
    <property type="term" value="F:dioxygenase activity"/>
    <property type="evidence" value="ECO:0007669"/>
    <property type="project" value="UniProtKB-KW"/>
</dbReference>
<keyword evidence="1" id="KW-0479">Metal-binding</keyword>
<gene>
    <name evidence="3" type="ORF">FHS75_001138</name>
</gene>
<dbReference type="GO" id="GO:0046872">
    <property type="term" value="F:metal ion binding"/>
    <property type="evidence" value="ECO:0007669"/>
    <property type="project" value="UniProtKB-KW"/>
</dbReference>
<keyword evidence="4" id="KW-1185">Reference proteome</keyword>
<dbReference type="InterPro" id="IPR051785">
    <property type="entry name" value="MMCE/EMCE_epimerase"/>
</dbReference>
<dbReference type="PANTHER" id="PTHR43048">
    <property type="entry name" value="METHYLMALONYL-COA EPIMERASE"/>
    <property type="match status" value="1"/>
</dbReference>
<feature type="domain" description="VOC" evidence="2">
    <location>
        <begin position="4"/>
        <end position="142"/>
    </location>
</feature>
<dbReference type="Proteomes" id="UP000522081">
    <property type="component" value="Unassembled WGS sequence"/>
</dbReference>
<dbReference type="Pfam" id="PF00903">
    <property type="entry name" value="Glyoxalase"/>
    <property type="match status" value="1"/>
</dbReference>
<dbReference type="InterPro" id="IPR004360">
    <property type="entry name" value="Glyas_Fos-R_dOase_dom"/>
</dbReference>
<keyword evidence="3" id="KW-0560">Oxidoreductase</keyword>
<dbReference type="PANTHER" id="PTHR43048:SF3">
    <property type="entry name" value="METHYLMALONYL-COA EPIMERASE, MITOCHONDRIAL"/>
    <property type="match status" value="1"/>
</dbReference>
<protein>
    <submittedName>
        <fullName evidence="3">Catechol 2,3-dioxygenase-like lactoylglutathione lyase family enzyme</fullName>
    </submittedName>
</protein>
<evidence type="ECO:0000313" key="4">
    <source>
        <dbReference type="Proteomes" id="UP000522081"/>
    </source>
</evidence>
<comment type="caution">
    <text evidence="3">The sequence shown here is derived from an EMBL/GenBank/DDBJ whole genome shotgun (WGS) entry which is preliminary data.</text>
</comment>
<evidence type="ECO:0000256" key="1">
    <source>
        <dbReference type="ARBA" id="ARBA00022723"/>
    </source>
</evidence>
<name>A0A7Z0BT45_9SPHN</name>
<dbReference type="SUPFAM" id="SSF54593">
    <property type="entry name" value="Glyoxalase/Bleomycin resistance protein/Dihydroxybiphenyl dioxygenase"/>
    <property type="match status" value="1"/>
</dbReference>
<dbReference type="GO" id="GO:0046491">
    <property type="term" value="P:L-methylmalonyl-CoA metabolic process"/>
    <property type="evidence" value="ECO:0007669"/>
    <property type="project" value="TreeGrafter"/>
</dbReference>
<keyword evidence="3" id="KW-0223">Dioxygenase</keyword>
<organism evidence="3 4">
    <name type="scientific">Novosphingobium marinum</name>
    <dbReference type="NCBI Taxonomy" id="1514948"/>
    <lineage>
        <taxon>Bacteria</taxon>
        <taxon>Pseudomonadati</taxon>
        <taxon>Pseudomonadota</taxon>
        <taxon>Alphaproteobacteria</taxon>
        <taxon>Sphingomonadales</taxon>
        <taxon>Sphingomonadaceae</taxon>
        <taxon>Novosphingobium</taxon>
    </lineage>
</organism>
<keyword evidence="3" id="KW-0456">Lyase</keyword>
<reference evidence="3 4" key="1">
    <citation type="submission" date="2020-07" db="EMBL/GenBank/DDBJ databases">
        <title>Genomic Encyclopedia of Type Strains, Phase IV (KMG-IV): sequencing the most valuable type-strain genomes for metagenomic binning, comparative biology and taxonomic classification.</title>
        <authorList>
            <person name="Goeker M."/>
        </authorList>
    </citation>
    <scope>NUCLEOTIDE SEQUENCE [LARGE SCALE GENOMIC DNA]</scope>
    <source>
        <strain evidence="3 4">DSM 29043</strain>
    </source>
</reference>
<dbReference type="GO" id="GO:0004493">
    <property type="term" value="F:methylmalonyl-CoA epimerase activity"/>
    <property type="evidence" value="ECO:0007669"/>
    <property type="project" value="TreeGrafter"/>
</dbReference>
<dbReference type="InterPro" id="IPR029068">
    <property type="entry name" value="Glyas_Bleomycin-R_OHBP_Dase"/>
</dbReference>
<sequence length="156" mass="17323">MIVGIHHVALHTANLDRIVDFYRRAFGFKPVGDVFSWANEPAIDEGIGVKNSAARTVMLKAGTCYLEVFEYSSPPAREGEPLRPNDHGYTHFCVDVTDIETEYERLKGEGMTFAKDSPMDMGEIKAVYGKDPDGNVIEIQEVVADHDFALSRLSEG</sequence>
<proteinExistence type="predicted"/>
<dbReference type="GO" id="GO:0016829">
    <property type="term" value="F:lyase activity"/>
    <property type="evidence" value="ECO:0007669"/>
    <property type="project" value="UniProtKB-KW"/>
</dbReference>
<evidence type="ECO:0000259" key="2">
    <source>
        <dbReference type="PROSITE" id="PS51819"/>
    </source>
</evidence>
<accession>A0A7Z0BT45</accession>